<comment type="caution">
    <text evidence="1">The sequence shown here is derived from an EMBL/GenBank/DDBJ whole genome shotgun (WGS) entry which is preliminary data.</text>
</comment>
<organism evidence="1 2">
    <name type="scientific">Aldrovandia affinis</name>
    <dbReference type="NCBI Taxonomy" id="143900"/>
    <lineage>
        <taxon>Eukaryota</taxon>
        <taxon>Metazoa</taxon>
        <taxon>Chordata</taxon>
        <taxon>Craniata</taxon>
        <taxon>Vertebrata</taxon>
        <taxon>Euteleostomi</taxon>
        <taxon>Actinopterygii</taxon>
        <taxon>Neopterygii</taxon>
        <taxon>Teleostei</taxon>
        <taxon>Notacanthiformes</taxon>
        <taxon>Halosauridae</taxon>
        <taxon>Aldrovandia</taxon>
    </lineage>
</organism>
<dbReference type="EMBL" id="JAINUG010000094">
    <property type="protein sequence ID" value="KAJ8397956.1"/>
    <property type="molecule type" value="Genomic_DNA"/>
</dbReference>
<protein>
    <submittedName>
        <fullName evidence="1">Uncharacterized protein</fullName>
    </submittedName>
</protein>
<dbReference type="AlphaFoldDB" id="A0AAD7SAW3"/>
<dbReference type="Proteomes" id="UP001221898">
    <property type="component" value="Unassembled WGS sequence"/>
</dbReference>
<evidence type="ECO:0000313" key="2">
    <source>
        <dbReference type="Proteomes" id="UP001221898"/>
    </source>
</evidence>
<keyword evidence="2" id="KW-1185">Reference proteome</keyword>
<evidence type="ECO:0000313" key="1">
    <source>
        <dbReference type="EMBL" id="KAJ8397956.1"/>
    </source>
</evidence>
<name>A0AAD7SAW3_9TELE</name>
<sequence>MVSLEQKTTQMIFHSVLKSHRQQCSRVRLMPLICHSTSDKSQDLSRHTDKPFRVTFSPKCLAGKTGEGRGTLFNLSILFNTILRLVRLNPFPLTVTKALDEMEKTEDTRLNIAQP</sequence>
<gene>
    <name evidence="1" type="ORF">AAFF_G00433030</name>
</gene>
<proteinExistence type="predicted"/>
<reference evidence="1" key="1">
    <citation type="journal article" date="2023" name="Science">
        <title>Genome structures resolve the early diversification of teleost fishes.</title>
        <authorList>
            <person name="Parey E."/>
            <person name="Louis A."/>
            <person name="Montfort J."/>
            <person name="Bouchez O."/>
            <person name="Roques C."/>
            <person name="Iampietro C."/>
            <person name="Lluch J."/>
            <person name="Castinel A."/>
            <person name="Donnadieu C."/>
            <person name="Desvignes T."/>
            <person name="Floi Bucao C."/>
            <person name="Jouanno E."/>
            <person name="Wen M."/>
            <person name="Mejri S."/>
            <person name="Dirks R."/>
            <person name="Jansen H."/>
            <person name="Henkel C."/>
            <person name="Chen W.J."/>
            <person name="Zahm M."/>
            <person name="Cabau C."/>
            <person name="Klopp C."/>
            <person name="Thompson A.W."/>
            <person name="Robinson-Rechavi M."/>
            <person name="Braasch I."/>
            <person name="Lecointre G."/>
            <person name="Bobe J."/>
            <person name="Postlethwait J.H."/>
            <person name="Berthelot C."/>
            <person name="Roest Crollius H."/>
            <person name="Guiguen Y."/>
        </authorList>
    </citation>
    <scope>NUCLEOTIDE SEQUENCE</scope>
    <source>
        <strain evidence="1">NC1722</strain>
    </source>
</reference>
<accession>A0AAD7SAW3</accession>